<organism evidence="2 3">
    <name type="scientific">Caerostris extrusa</name>
    <name type="common">Bark spider</name>
    <name type="synonym">Caerostris bankana</name>
    <dbReference type="NCBI Taxonomy" id="172846"/>
    <lineage>
        <taxon>Eukaryota</taxon>
        <taxon>Metazoa</taxon>
        <taxon>Ecdysozoa</taxon>
        <taxon>Arthropoda</taxon>
        <taxon>Chelicerata</taxon>
        <taxon>Arachnida</taxon>
        <taxon>Araneae</taxon>
        <taxon>Araneomorphae</taxon>
        <taxon>Entelegynae</taxon>
        <taxon>Araneoidea</taxon>
        <taxon>Araneidae</taxon>
        <taxon>Caerostris</taxon>
    </lineage>
</organism>
<evidence type="ECO:0000313" key="2">
    <source>
        <dbReference type="EMBL" id="GIY74741.1"/>
    </source>
</evidence>
<dbReference type="Proteomes" id="UP001054945">
    <property type="component" value="Unassembled WGS sequence"/>
</dbReference>
<sequence>MRNQILPRNRNKNRENVKKNPPCEDPVKNCLSAGPMNCGAGMRPRAILCFIHPSAASACQPLSFSTKHLRASYTHDSTSIKICLKTRVAYFYRINGIKKYVK</sequence>
<comment type="caution">
    <text evidence="2">The sequence shown here is derived from an EMBL/GenBank/DDBJ whole genome shotgun (WGS) entry which is preliminary data.</text>
</comment>
<keyword evidence="3" id="KW-1185">Reference proteome</keyword>
<dbReference type="EMBL" id="BPLR01015253">
    <property type="protein sequence ID" value="GIY74741.1"/>
    <property type="molecule type" value="Genomic_DNA"/>
</dbReference>
<gene>
    <name evidence="2" type="ORF">CEXT_634711</name>
</gene>
<evidence type="ECO:0000256" key="1">
    <source>
        <dbReference type="SAM" id="MobiDB-lite"/>
    </source>
</evidence>
<dbReference type="AlphaFoldDB" id="A0AAV4VWS1"/>
<evidence type="ECO:0000313" key="3">
    <source>
        <dbReference type="Proteomes" id="UP001054945"/>
    </source>
</evidence>
<feature type="region of interest" description="Disordered" evidence="1">
    <location>
        <begin position="1"/>
        <end position="20"/>
    </location>
</feature>
<reference evidence="2 3" key="1">
    <citation type="submission" date="2021-06" db="EMBL/GenBank/DDBJ databases">
        <title>Caerostris extrusa draft genome.</title>
        <authorList>
            <person name="Kono N."/>
            <person name="Arakawa K."/>
        </authorList>
    </citation>
    <scope>NUCLEOTIDE SEQUENCE [LARGE SCALE GENOMIC DNA]</scope>
</reference>
<protein>
    <submittedName>
        <fullName evidence="2">Uncharacterized protein</fullName>
    </submittedName>
</protein>
<proteinExistence type="predicted"/>
<name>A0AAV4VWS1_CAEEX</name>
<accession>A0AAV4VWS1</accession>